<dbReference type="PROSITE" id="PS50880">
    <property type="entry name" value="TOPRIM"/>
    <property type="match status" value="1"/>
</dbReference>
<keyword evidence="9" id="KW-0799">Topoisomerase</keyword>
<protein>
    <recommendedName>
        <fullName evidence="3">DNA topoisomerase</fullName>
        <ecNumber evidence="3">5.6.2.1</ecNumber>
    </recommendedName>
    <alternativeName>
        <fullName evidence="15">Omega-protein</fullName>
    </alternativeName>
    <alternativeName>
        <fullName evidence="14">Relaxing enzyme</fullName>
    </alternativeName>
    <alternativeName>
        <fullName evidence="12">Swivelase</fullName>
    </alternativeName>
    <alternativeName>
        <fullName evidence="13">Untwisting enzyme</fullName>
    </alternativeName>
</protein>
<dbReference type="Pfam" id="PF01396">
    <property type="entry name" value="Zn_ribbon_Top1"/>
    <property type="match status" value="1"/>
</dbReference>
<dbReference type="InterPro" id="IPR013825">
    <property type="entry name" value="Topo_IA_cen_sub2"/>
</dbReference>
<comment type="catalytic activity">
    <reaction evidence="1">
        <text>ATP-independent breakage of single-stranded DNA, followed by passage and rejoining.</text>
        <dbReference type="EC" id="5.6.2.1"/>
    </reaction>
</comment>
<evidence type="ECO:0000313" key="19">
    <source>
        <dbReference type="EMBL" id="GAA0207851.1"/>
    </source>
</evidence>
<evidence type="ECO:0000256" key="11">
    <source>
        <dbReference type="ARBA" id="ARBA00023235"/>
    </source>
</evidence>
<dbReference type="Pfam" id="PF01751">
    <property type="entry name" value="Toprim"/>
    <property type="match status" value="1"/>
</dbReference>
<dbReference type="Proteomes" id="UP001500399">
    <property type="component" value="Unassembled WGS sequence"/>
</dbReference>
<dbReference type="CDD" id="cd00186">
    <property type="entry name" value="TOP1Ac"/>
    <property type="match status" value="1"/>
</dbReference>
<name>A0ABN0SZV9_9FIRM</name>
<dbReference type="InterPro" id="IPR013498">
    <property type="entry name" value="Topo_IA_Znf"/>
</dbReference>
<reference evidence="19 20" key="1">
    <citation type="journal article" date="2019" name="Int. J. Syst. Evol. Microbiol.">
        <title>The Global Catalogue of Microorganisms (GCM) 10K type strain sequencing project: providing services to taxonomists for standard genome sequencing and annotation.</title>
        <authorList>
            <consortium name="The Broad Institute Genomics Platform"/>
            <consortium name="The Broad Institute Genome Sequencing Center for Infectious Disease"/>
            <person name="Wu L."/>
            <person name="Ma J."/>
        </authorList>
    </citation>
    <scope>NUCLEOTIDE SEQUENCE [LARGE SCALE GENOMIC DNA]</scope>
    <source>
        <strain evidence="19 20">JCM 8542</strain>
    </source>
</reference>
<dbReference type="InterPro" id="IPR023406">
    <property type="entry name" value="Topo_IA_AS"/>
</dbReference>
<evidence type="ECO:0000256" key="7">
    <source>
        <dbReference type="ARBA" id="ARBA00022833"/>
    </source>
</evidence>
<evidence type="ECO:0000256" key="1">
    <source>
        <dbReference type="ARBA" id="ARBA00000213"/>
    </source>
</evidence>
<dbReference type="PRINTS" id="PR00417">
    <property type="entry name" value="PRTPISMRASEI"/>
</dbReference>
<feature type="domain" description="Topo IA-type catalytic" evidence="18">
    <location>
        <begin position="152"/>
        <end position="602"/>
    </location>
</feature>
<keyword evidence="7" id="KW-0862">Zinc</keyword>
<dbReference type="InterPro" id="IPR023405">
    <property type="entry name" value="Topo_IA_core_domain"/>
</dbReference>
<gene>
    <name evidence="19" type="ORF">GCM10008919_08880</name>
</gene>
<dbReference type="SUPFAM" id="SSF57783">
    <property type="entry name" value="Zinc beta-ribbon"/>
    <property type="match status" value="1"/>
</dbReference>
<comment type="similarity">
    <text evidence="2">Belongs to the type IA topoisomerase family.</text>
</comment>
<dbReference type="InterPro" id="IPR003601">
    <property type="entry name" value="Topo_IA_2"/>
</dbReference>
<evidence type="ECO:0000256" key="5">
    <source>
        <dbReference type="ARBA" id="ARBA00022737"/>
    </source>
</evidence>
<dbReference type="Gene3D" id="3.40.50.140">
    <property type="match status" value="1"/>
</dbReference>
<organism evidence="19 20">
    <name type="scientific">Selenomonas dianae</name>
    <dbReference type="NCBI Taxonomy" id="135079"/>
    <lineage>
        <taxon>Bacteria</taxon>
        <taxon>Bacillati</taxon>
        <taxon>Bacillota</taxon>
        <taxon>Negativicutes</taxon>
        <taxon>Selenomonadales</taxon>
        <taxon>Selenomonadaceae</taxon>
        <taxon>Selenomonas</taxon>
    </lineage>
</organism>
<dbReference type="Gene3D" id="2.70.20.10">
    <property type="entry name" value="Topoisomerase I, domain 3"/>
    <property type="match status" value="1"/>
</dbReference>
<evidence type="ECO:0000256" key="15">
    <source>
        <dbReference type="ARBA" id="ARBA00032877"/>
    </source>
</evidence>
<evidence type="ECO:0000256" key="4">
    <source>
        <dbReference type="ARBA" id="ARBA00022723"/>
    </source>
</evidence>
<dbReference type="InterPro" id="IPR003602">
    <property type="entry name" value="Topo_IA_DNA-bd_dom"/>
</dbReference>
<keyword evidence="20" id="KW-1185">Reference proteome</keyword>
<evidence type="ECO:0000256" key="3">
    <source>
        <dbReference type="ARBA" id="ARBA00012891"/>
    </source>
</evidence>
<evidence type="ECO:0000256" key="9">
    <source>
        <dbReference type="ARBA" id="ARBA00023029"/>
    </source>
</evidence>
<dbReference type="PROSITE" id="PS00396">
    <property type="entry name" value="TOPO_IA_1"/>
    <property type="match status" value="1"/>
</dbReference>
<dbReference type="Gene3D" id="3.30.65.10">
    <property type="entry name" value="Bacterial Topoisomerase I, domain 1"/>
    <property type="match status" value="1"/>
</dbReference>
<dbReference type="EC" id="5.6.2.1" evidence="3"/>
<dbReference type="InterPro" id="IPR006171">
    <property type="entry name" value="TOPRIM_dom"/>
</dbReference>
<feature type="region of interest" description="Disordered" evidence="16">
    <location>
        <begin position="650"/>
        <end position="670"/>
    </location>
</feature>
<dbReference type="InterPro" id="IPR034144">
    <property type="entry name" value="TOPRIM_TopoIII"/>
</dbReference>
<proteinExistence type="inferred from homology"/>
<keyword evidence="10" id="KW-0238">DNA-binding</keyword>
<dbReference type="InterPro" id="IPR013497">
    <property type="entry name" value="Topo_IA_cen"/>
</dbReference>
<keyword evidence="8" id="KW-0460">Magnesium</keyword>
<evidence type="ECO:0000256" key="13">
    <source>
        <dbReference type="ARBA" id="ARBA00031985"/>
    </source>
</evidence>
<evidence type="ECO:0000313" key="20">
    <source>
        <dbReference type="Proteomes" id="UP001500399"/>
    </source>
</evidence>
<dbReference type="Pfam" id="PF01131">
    <property type="entry name" value="Topoisom_bac"/>
    <property type="match status" value="1"/>
</dbReference>
<evidence type="ECO:0000256" key="8">
    <source>
        <dbReference type="ARBA" id="ARBA00022842"/>
    </source>
</evidence>
<dbReference type="InterPro" id="IPR000380">
    <property type="entry name" value="Topo_IA"/>
</dbReference>
<dbReference type="NCBIfam" id="TIGR01056">
    <property type="entry name" value="topB"/>
    <property type="match status" value="1"/>
</dbReference>
<dbReference type="CDD" id="cd03362">
    <property type="entry name" value="TOPRIM_TopoIA_TopoIII"/>
    <property type="match status" value="1"/>
</dbReference>
<dbReference type="InterPro" id="IPR005738">
    <property type="entry name" value="TopoIII"/>
</dbReference>
<dbReference type="EMBL" id="BAAACR010000005">
    <property type="protein sequence ID" value="GAA0207851.1"/>
    <property type="molecule type" value="Genomic_DNA"/>
</dbReference>
<evidence type="ECO:0000256" key="12">
    <source>
        <dbReference type="ARBA" id="ARBA00030003"/>
    </source>
</evidence>
<keyword evidence="11" id="KW-0413">Isomerase</keyword>
<dbReference type="Gene3D" id="1.10.460.10">
    <property type="entry name" value="Topoisomerase I, domain 2"/>
    <property type="match status" value="1"/>
</dbReference>
<dbReference type="SUPFAM" id="SSF56712">
    <property type="entry name" value="Prokaryotic type I DNA topoisomerase"/>
    <property type="match status" value="1"/>
</dbReference>
<evidence type="ECO:0000256" key="10">
    <source>
        <dbReference type="ARBA" id="ARBA00023125"/>
    </source>
</evidence>
<keyword evidence="5" id="KW-0677">Repeat</keyword>
<dbReference type="PANTHER" id="PTHR11390">
    <property type="entry name" value="PROKARYOTIC DNA TOPOISOMERASE"/>
    <property type="match status" value="1"/>
</dbReference>
<dbReference type="SMART" id="SM00436">
    <property type="entry name" value="TOP1Bc"/>
    <property type="match status" value="1"/>
</dbReference>
<feature type="domain" description="Toprim" evidence="17">
    <location>
        <begin position="2"/>
        <end position="133"/>
    </location>
</feature>
<keyword evidence="4" id="KW-0479">Metal-binding</keyword>
<sequence length="670" mass="75049">MKRLFIAEKPSLGRAIAQGLGKCTAGDGCIYAGNDVVTWCFGHILEQCSPEEYDEKYAKWRIEDLPILPSAWKMKVKQSTAKQYKIIRALVKDADEIVHAGDPDREGQLLVDEVLSELGVLRAKPIRRILLNALDEKSVADALRSLRSNDEFVGLRNSALARSRADWLIGMNLSRIYTIRAREAGYTNTVSVGRVQTPTMGLVIRREIEIQQFRPVTFFTPRILWQHENGSFLTKWKPRELDGVDGEGRIIEKNVAERIIIEVKKSPAKISSVEQKKGTAAQRLPYSLSALQIDAGKVFGYSPQDVLDAQQSLYEKKYTSYPRSDCDYLPENQLADKDAILENLAALSAPFSAFAEKADRSIKSRAWNDKKISAHHAIIPTTVRPDYATLSEKEKNLYGLIARAYIAQFYPAQEFLSTKIDVSVGEEIFTASGKVILQDGWKVLYQKQTDDKAKDGADEVQNLPSVRGGDSVTYQDGKIQEGVTKPPPRFTPATLLKAMKEIHKYVKDKELKETLKECSGIGTEATRAEVIEVIQKRGYVRLEKNNFVPNELGISLCKILPDKIIFPDITAQWENDLDAISSGSMSVEDFSAQQEVYVRELLENAKTSTISPPKNIVKCPQCGKAMVRRKGTKGFFWACSGYPECKATLPDKNGKPDTAPKRPTMKARKF</sequence>
<dbReference type="SMART" id="SM00437">
    <property type="entry name" value="TOP1Ac"/>
    <property type="match status" value="1"/>
</dbReference>
<evidence type="ECO:0000256" key="6">
    <source>
        <dbReference type="ARBA" id="ARBA00022771"/>
    </source>
</evidence>
<dbReference type="InterPro" id="IPR013826">
    <property type="entry name" value="Topo_IA_cen_sub3"/>
</dbReference>
<evidence type="ECO:0000256" key="16">
    <source>
        <dbReference type="SAM" id="MobiDB-lite"/>
    </source>
</evidence>
<keyword evidence="6" id="KW-0863">Zinc-finger</keyword>
<dbReference type="InterPro" id="IPR013824">
    <property type="entry name" value="Topo_IA_cen_sub1"/>
</dbReference>
<evidence type="ECO:0000256" key="14">
    <source>
        <dbReference type="ARBA" id="ARBA00032235"/>
    </source>
</evidence>
<evidence type="ECO:0000259" key="17">
    <source>
        <dbReference type="PROSITE" id="PS50880"/>
    </source>
</evidence>
<dbReference type="Gene3D" id="1.10.290.10">
    <property type="entry name" value="Topoisomerase I, domain 4"/>
    <property type="match status" value="1"/>
</dbReference>
<dbReference type="PANTHER" id="PTHR11390:SF21">
    <property type="entry name" value="DNA TOPOISOMERASE 3-ALPHA"/>
    <property type="match status" value="1"/>
</dbReference>
<evidence type="ECO:0000259" key="18">
    <source>
        <dbReference type="PROSITE" id="PS52039"/>
    </source>
</evidence>
<dbReference type="RefSeq" id="WP_304987198.1">
    <property type="nucleotide sequence ID" value="NZ_BAAACR010000005.1"/>
</dbReference>
<dbReference type="NCBIfam" id="NF005829">
    <property type="entry name" value="PRK07726.1"/>
    <property type="match status" value="1"/>
</dbReference>
<comment type="caution">
    <text evidence="19">The sequence shown here is derived from an EMBL/GenBank/DDBJ whole genome shotgun (WGS) entry which is preliminary data.</text>
</comment>
<dbReference type="SMART" id="SM00493">
    <property type="entry name" value="TOPRIM"/>
    <property type="match status" value="1"/>
</dbReference>
<accession>A0ABN0SZV9</accession>
<dbReference type="PROSITE" id="PS52039">
    <property type="entry name" value="TOPO_IA_2"/>
    <property type="match status" value="1"/>
</dbReference>
<evidence type="ECO:0000256" key="2">
    <source>
        <dbReference type="ARBA" id="ARBA00009446"/>
    </source>
</evidence>